<sequence>MLEQDLEVRFGEKLRRVRTDKLISQEVLADKAGLTRSYIGRIDRGQINVSLATLYKLADALEVTPGELLP</sequence>
<reference evidence="3 4" key="2">
    <citation type="journal article" date="2022" name="Mar. Drugs">
        <title>Bioassay-Guided Fractionation Leads to the Detection of Cholic Acid Generated by the Rare Thalassomonas sp.</title>
        <authorList>
            <person name="Pheiffer F."/>
            <person name="Schneider Y.K."/>
            <person name="Hansen E.H."/>
            <person name="Andersen J.H."/>
            <person name="Isaksson J."/>
            <person name="Busche T."/>
            <person name="R C."/>
            <person name="Kalinowski J."/>
            <person name="Zyl L.V."/>
            <person name="Trindade M."/>
        </authorList>
    </citation>
    <scope>NUCLEOTIDE SEQUENCE [LARGE SCALE GENOMIC DNA]</scope>
    <source>
        <strain evidence="3 4">XOM25</strain>
    </source>
</reference>
<dbReference type="Pfam" id="PF01381">
    <property type="entry name" value="HTH_3"/>
    <property type="match status" value="1"/>
</dbReference>
<dbReference type="KEGG" id="tvd:SG34_030620"/>
<proteinExistence type="predicted"/>
<dbReference type="PROSITE" id="PS50943">
    <property type="entry name" value="HTH_CROC1"/>
    <property type="match status" value="1"/>
</dbReference>
<dbReference type="Proteomes" id="UP000032352">
    <property type="component" value="Chromosome pTvir"/>
</dbReference>
<evidence type="ECO:0000259" key="2">
    <source>
        <dbReference type="PROSITE" id="PS50943"/>
    </source>
</evidence>
<evidence type="ECO:0000313" key="4">
    <source>
        <dbReference type="Proteomes" id="UP000032352"/>
    </source>
</evidence>
<evidence type="ECO:0000313" key="3">
    <source>
        <dbReference type="EMBL" id="WDE09312.1"/>
    </source>
</evidence>
<reference evidence="3 4" key="1">
    <citation type="journal article" date="2015" name="Genome Announc.">
        <title>Draft Genome Sequences of Marine Isolates of Thalassomonas viridans and Thalassomonas actiniarum.</title>
        <authorList>
            <person name="Olonade I."/>
            <person name="van Zyl L.J."/>
            <person name="Trindade M."/>
        </authorList>
    </citation>
    <scope>NUCLEOTIDE SEQUENCE [LARGE SCALE GENOMIC DNA]</scope>
    <source>
        <strain evidence="3 4">XOM25</strain>
    </source>
</reference>
<name>A0AAF0CB38_9GAMM</name>
<accession>A0AAF0CB38</accession>
<dbReference type="GO" id="GO:0003700">
    <property type="term" value="F:DNA-binding transcription factor activity"/>
    <property type="evidence" value="ECO:0007669"/>
    <property type="project" value="TreeGrafter"/>
</dbReference>
<keyword evidence="4" id="KW-1185">Reference proteome</keyword>
<dbReference type="Gene3D" id="1.10.260.40">
    <property type="entry name" value="lambda repressor-like DNA-binding domains"/>
    <property type="match status" value="1"/>
</dbReference>
<dbReference type="InterPro" id="IPR001387">
    <property type="entry name" value="Cro/C1-type_HTH"/>
</dbReference>
<dbReference type="EMBL" id="CP059734">
    <property type="protein sequence ID" value="WDE09312.1"/>
    <property type="molecule type" value="Genomic_DNA"/>
</dbReference>
<gene>
    <name evidence="3" type="ORF">SG34_030620</name>
</gene>
<dbReference type="AlphaFoldDB" id="A0AAF0CB38"/>
<dbReference type="InterPro" id="IPR050807">
    <property type="entry name" value="TransReg_Diox_bact_type"/>
</dbReference>
<dbReference type="PANTHER" id="PTHR46797">
    <property type="entry name" value="HTH-TYPE TRANSCRIPTIONAL REGULATOR"/>
    <property type="match status" value="1"/>
</dbReference>
<dbReference type="GO" id="GO:0003677">
    <property type="term" value="F:DNA binding"/>
    <property type="evidence" value="ECO:0007669"/>
    <property type="project" value="UniProtKB-KW"/>
</dbReference>
<evidence type="ECO:0000256" key="1">
    <source>
        <dbReference type="ARBA" id="ARBA00023125"/>
    </source>
</evidence>
<dbReference type="InterPro" id="IPR010982">
    <property type="entry name" value="Lambda_DNA-bd_dom_sf"/>
</dbReference>
<dbReference type="GO" id="GO:0005829">
    <property type="term" value="C:cytosol"/>
    <property type="evidence" value="ECO:0007669"/>
    <property type="project" value="TreeGrafter"/>
</dbReference>
<dbReference type="CDD" id="cd00093">
    <property type="entry name" value="HTH_XRE"/>
    <property type="match status" value="1"/>
</dbReference>
<keyword evidence="1" id="KW-0238">DNA-binding</keyword>
<dbReference type="PANTHER" id="PTHR46797:SF1">
    <property type="entry name" value="METHYLPHOSPHONATE SYNTHASE"/>
    <property type="match status" value="1"/>
</dbReference>
<dbReference type="SUPFAM" id="SSF47413">
    <property type="entry name" value="lambda repressor-like DNA-binding domains"/>
    <property type="match status" value="1"/>
</dbReference>
<feature type="domain" description="HTH cro/C1-type" evidence="2">
    <location>
        <begin position="14"/>
        <end position="68"/>
    </location>
</feature>
<protein>
    <submittedName>
        <fullName evidence="3">Helix-turn-helix transcriptional regulator</fullName>
    </submittedName>
</protein>
<dbReference type="SMART" id="SM00530">
    <property type="entry name" value="HTH_XRE"/>
    <property type="match status" value="1"/>
</dbReference>
<organism evidence="3 4">
    <name type="scientific">Thalassomonas viridans</name>
    <dbReference type="NCBI Taxonomy" id="137584"/>
    <lineage>
        <taxon>Bacteria</taxon>
        <taxon>Pseudomonadati</taxon>
        <taxon>Pseudomonadota</taxon>
        <taxon>Gammaproteobacteria</taxon>
        <taxon>Alteromonadales</taxon>
        <taxon>Colwelliaceae</taxon>
        <taxon>Thalassomonas</taxon>
    </lineage>
</organism>